<evidence type="ECO:0000256" key="1">
    <source>
        <dbReference type="ARBA" id="ARBA00022737"/>
    </source>
</evidence>
<feature type="compositionally biased region" description="Basic residues" evidence="4">
    <location>
        <begin position="1"/>
        <end position="13"/>
    </location>
</feature>
<dbReference type="PROSITE" id="PS50005">
    <property type="entry name" value="TPR"/>
    <property type="match status" value="1"/>
</dbReference>
<feature type="transmembrane region" description="Helical" evidence="5">
    <location>
        <begin position="56"/>
        <end position="73"/>
    </location>
</feature>
<keyword evidence="2 3" id="KW-0802">TPR repeat</keyword>
<dbReference type="Proteomes" id="UP001597357">
    <property type="component" value="Unassembled WGS sequence"/>
</dbReference>
<feature type="region of interest" description="Disordered" evidence="4">
    <location>
        <begin position="1"/>
        <end position="28"/>
    </location>
</feature>
<dbReference type="Gene3D" id="1.25.40.10">
    <property type="entry name" value="Tetratricopeptide repeat domain"/>
    <property type="match status" value="1"/>
</dbReference>
<dbReference type="InterPro" id="IPR011990">
    <property type="entry name" value="TPR-like_helical_dom_sf"/>
</dbReference>
<proteinExistence type="predicted"/>
<feature type="compositionally biased region" description="Acidic residues" evidence="4">
    <location>
        <begin position="19"/>
        <end position="28"/>
    </location>
</feature>
<evidence type="ECO:0000256" key="2">
    <source>
        <dbReference type="ARBA" id="ARBA00022803"/>
    </source>
</evidence>
<protein>
    <submittedName>
        <fullName evidence="6">Tol-pal system YbgF family protein</fullName>
    </submittedName>
</protein>
<keyword evidence="5" id="KW-0812">Transmembrane</keyword>
<keyword evidence="7" id="KW-1185">Reference proteome</keyword>
<keyword evidence="5" id="KW-1133">Transmembrane helix</keyword>
<evidence type="ECO:0000313" key="6">
    <source>
        <dbReference type="EMBL" id="MFD2697495.1"/>
    </source>
</evidence>
<reference evidence="7" key="1">
    <citation type="journal article" date="2019" name="Int. J. Syst. Evol. Microbiol.">
        <title>The Global Catalogue of Microorganisms (GCM) 10K type strain sequencing project: providing services to taxonomists for standard genome sequencing and annotation.</title>
        <authorList>
            <consortium name="The Broad Institute Genomics Platform"/>
            <consortium name="The Broad Institute Genome Sequencing Center for Infectious Disease"/>
            <person name="Wu L."/>
            <person name="Ma J."/>
        </authorList>
    </citation>
    <scope>NUCLEOTIDE SEQUENCE [LARGE SCALE GENOMIC DNA]</scope>
    <source>
        <strain evidence="7">KCTC 42255</strain>
    </source>
</reference>
<keyword evidence="1" id="KW-0677">Repeat</keyword>
<accession>A0ABW5SCE4</accession>
<dbReference type="SMART" id="SM00028">
    <property type="entry name" value="TPR"/>
    <property type="match status" value="2"/>
</dbReference>
<evidence type="ECO:0000256" key="5">
    <source>
        <dbReference type="SAM" id="Phobius"/>
    </source>
</evidence>
<dbReference type="InterPro" id="IPR019734">
    <property type="entry name" value="TPR_rpt"/>
</dbReference>
<sequence length="260" mass="28555">MATYKKRGYKPKAKKESDAVEENFNEEESTTAEVFNNLDEGANKTEEWVSENQKPILIGIGVVVVAVLGYLAFTKFVQEPKELDAANDIAQAQIYFEDALDASGKAQDSLYNLALQGGNGKFGLLDVIDNYGSTATGNLAHYYAGIAYLNTGEYKEAINHLEKFSSDDEIIAPLAKGAIGDAFMQLNQPEEALDYYEKAAKLRKNEFTTPKFLLKAAITALELKDGAKAEKYLNQIDAEYQDSAEASEVAIYLGQAKAMQ</sequence>
<gene>
    <name evidence="6" type="ORF">ACFSQ0_05790</name>
</gene>
<dbReference type="InterPro" id="IPR013105">
    <property type="entry name" value="TPR_2"/>
</dbReference>
<organism evidence="6 7">
    <name type="scientific">Mesonia sediminis</name>
    <dbReference type="NCBI Taxonomy" id="1703946"/>
    <lineage>
        <taxon>Bacteria</taxon>
        <taxon>Pseudomonadati</taxon>
        <taxon>Bacteroidota</taxon>
        <taxon>Flavobacteriia</taxon>
        <taxon>Flavobacteriales</taxon>
        <taxon>Flavobacteriaceae</taxon>
        <taxon>Mesonia</taxon>
    </lineage>
</organism>
<dbReference type="SUPFAM" id="SSF48452">
    <property type="entry name" value="TPR-like"/>
    <property type="match status" value="1"/>
</dbReference>
<evidence type="ECO:0000313" key="7">
    <source>
        <dbReference type="Proteomes" id="UP001597357"/>
    </source>
</evidence>
<dbReference type="Pfam" id="PF07719">
    <property type="entry name" value="TPR_2"/>
    <property type="match status" value="1"/>
</dbReference>
<dbReference type="EMBL" id="JBHULZ010000026">
    <property type="protein sequence ID" value="MFD2697495.1"/>
    <property type="molecule type" value="Genomic_DNA"/>
</dbReference>
<feature type="repeat" description="TPR" evidence="3">
    <location>
        <begin position="173"/>
        <end position="206"/>
    </location>
</feature>
<evidence type="ECO:0000256" key="4">
    <source>
        <dbReference type="SAM" id="MobiDB-lite"/>
    </source>
</evidence>
<name>A0ABW5SCE4_9FLAO</name>
<keyword evidence="5" id="KW-0472">Membrane</keyword>
<evidence type="ECO:0000256" key="3">
    <source>
        <dbReference type="PROSITE-ProRule" id="PRU00339"/>
    </source>
</evidence>
<dbReference type="Pfam" id="PF13174">
    <property type="entry name" value="TPR_6"/>
    <property type="match status" value="1"/>
</dbReference>
<dbReference type="RefSeq" id="WP_379045475.1">
    <property type="nucleotide sequence ID" value="NZ_JBHULZ010000026.1"/>
</dbReference>
<comment type="caution">
    <text evidence="6">The sequence shown here is derived from an EMBL/GenBank/DDBJ whole genome shotgun (WGS) entry which is preliminary data.</text>
</comment>